<protein>
    <submittedName>
        <fullName evidence="2">RloA protein</fullName>
    </submittedName>
</protein>
<evidence type="ECO:0000313" key="2">
    <source>
        <dbReference type="EMBL" id="OOY34392.1"/>
    </source>
</evidence>
<dbReference type="PANTHER" id="PTHR40396:SF1">
    <property type="entry name" value="ATPASE AAA-TYPE CORE DOMAIN-CONTAINING PROTEIN"/>
    <property type="match status" value="1"/>
</dbReference>
<accession>A0A1T2D8N1</accession>
<dbReference type="Proteomes" id="UP000190962">
    <property type="component" value="Unassembled WGS sequence"/>
</dbReference>
<dbReference type="EMBL" id="MPNX01000016">
    <property type="protein sequence ID" value="OOY34392.1"/>
    <property type="molecule type" value="Genomic_DNA"/>
</dbReference>
<gene>
    <name evidence="2" type="ORF">BOV88_10255</name>
</gene>
<dbReference type="GO" id="GO:0016887">
    <property type="term" value="F:ATP hydrolysis activity"/>
    <property type="evidence" value="ECO:0007669"/>
    <property type="project" value="InterPro"/>
</dbReference>
<dbReference type="Pfam" id="PF13304">
    <property type="entry name" value="AAA_21"/>
    <property type="match status" value="1"/>
</dbReference>
<reference evidence="2 3" key="1">
    <citation type="submission" date="2016-11" db="EMBL/GenBank/DDBJ databases">
        <title>Mixed transmission modes and dynamic genome evolution in an obligate animal-bacterial symbiosis.</title>
        <authorList>
            <person name="Russell S.L."/>
            <person name="Corbett-Detig R.B."/>
            <person name="Cavanaugh C.M."/>
        </authorList>
    </citation>
    <scope>NUCLEOTIDE SEQUENCE [LARGE SCALE GENOMIC DNA]</scope>
    <source>
        <strain evidence="2">MA-KB16</strain>
    </source>
</reference>
<evidence type="ECO:0000259" key="1">
    <source>
        <dbReference type="Pfam" id="PF13304"/>
    </source>
</evidence>
<dbReference type="InterPro" id="IPR027417">
    <property type="entry name" value="P-loop_NTPase"/>
</dbReference>
<dbReference type="SUPFAM" id="SSF52540">
    <property type="entry name" value="P-loop containing nucleoside triphosphate hydrolases"/>
    <property type="match status" value="1"/>
</dbReference>
<dbReference type="AlphaFoldDB" id="A0A1T2D8N1"/>
<sequence length="424" mass="48290">MLIEFSVENFRSIREEARLSLVAGTGKELYDTNITEPLLPKGVKNIPLLRSAALYGPNAGGKSNLIKALATMQRVVMTSSQNLEDLPVTPFKFSKATNSAPSVFEVTILAEGIRYQYGFSATPEAVHEEWLFAFPKGRTQTWFERSLTSAGEYEYNFGDKLTGDKDVWKRATRSNALFLSTAIQLNSQQLQPIFNWFSNKLRISGVRGWSPHFSIEWCQDSRKSQVLNFLKAADFAISDVHVNEEDFSSDSLPSELPSHVRKFLEYEFQGKKKLNLSTYHKSDSGDLVELDLDEESDGTRKMFSFAGPWLDSLEKGHVLFIDELHDNLHPLLVKFLVQLFHNNESNPNQAQLVFSTHETSILSQDVFRRDQIWFCERESEQNTRLYPLTEFSPRKGVDNLERAYLSGRYGALPFLRAVNQNFGG</sequence>
<proteinExistence type="predicted"/>
<dbReference type="PANTHER" id="PTHR40396">
    <property type="entry name" value="ATPASE-LIKE PROTEIN"/>
    <property type="match status" value="1"/>
</dbReference>
<dbReference type="Gene3D" id="3.40.50.300">
    <property type="entry name" value="P-loop containing nucleotide triphosphate hydrolases"/>
    <property type="match status" value="1"/>
</dbReference>
<dbReference type="GO" id="GO:0005524">
    <property type="term" value="F:ATP binding"/>
    <property type="evidence" value="ECO:0007669"/>
    <property type="project" value="InterPro"/>
</dbReference>
<comment type="caution">
    <text evidence="2">The sequence shown here is derived from an EMBL/GenBank/DDBJ whole genome shotgun (WGS) entry which is preliminary data.</text>
</comment>
<dbReference type="RefSeq" id="WP_078453314.1">
    <property type="nucleotide sequence ID" value="NZ_MPNX01000016.1"/>
</dbReference>
<evidence type="ECO:0000313" key="3">
    <source>
        <dbReference type="Proteomes" id="UP000190962"/>
    </source>
</evidence>
<organism evidence="2 3">
    <name type="scientific">Solemya velum gill symbiont</name>
    <dbReference type="NCBI Taxonomy" id="2340"/>
    <lineage>
        <taxon>Bacteria</taxon>
        <taxon>Pseudomonadati</taxon>
        <taxon>Pseudomonadota</taxon>
        <taxon>Gammaproteobacteria</taxon>
        <taxon>sulfur-oxidizing symbionts</taxon>
    </lineage>
</organism>
<feature type="domain" description="ATPase AAA-type core" evidence="1">
    <location>
        <begin position="52"/>
        <end position="363"/>
    </location>
</feature>
<name>A0A1T2D8N1_SOVGS</name>
<dbReference type="InterPro" id="IPR003959">
    <property type="entry name" value="ATPase_AAA_core"/>
</dbReference>